<sequence>MTIICPITNTNNKFHLHVLLDGRTKTFGVALFKQSKALDVEVCDYRFVEMVPGDILENVIDIVFTELKF</sequence>
<evidence type="ECO:0000313" key="1">
    <source>
        <dbReference type="EMBL" id="VYU56661.1"/>
    </source>
</evidence>
<dbReference type="InterPro" id="IPR011067">
    <property type="entry name" value="Plasmid_toxin/cell-grow_inhib"/>
</dbReference>
<protein>
    <recommendedName>
        <fullName evidence="2">mRNA interferase MazF</fullName>
    </recommendedName>
</protein>
<dbReference type="SUPFAM" id="SSF50118">
    <property type="entry name" value="Cell growth inhibitor/plasmid maintenance toxic component"/>
    <property type="match status" value="1"/>
</dbReference>
<name>A0A6N3FXE6_EUBLI</name>
<proteinExistence type="predicted"/>
<dbReference type="EMBL" id="CACRTR010000016">
    <property type="protein sequence ID" value="VYU56661.1"/>
    <property type="molecule type" value="Genomic_DNA"/>
</dbReference>
<evidence type="ECO:0008006" key="2">
    <source>
        <dbReference type="Google" id="ProtNLM"/>
    </source>
</evidence>
<organism evidence="1">
    <name type="scientific">Eubacterium limosum</name>
    <dbReference type="NCBI Taxonomy" id="1736"/>
    <lineage>
        <taxon>Bacteria</taxon>
        <taxon>Bacillati</taxon>
        <taxon>Bacillota</taxon>
        <taxon>Clostridia</taxon>
        <taxon>Eubacteriales</taxon>
        <taxon>Eubacteriaceae</taxon>
        <taxon>Eubacterium</taxon>
    </lineage>
</organism>
<reference evidence="1" key="1">
    <citation type="submission" date="2019-11" db="EMBL/GenBank/DDBJ databases">
        <authorList>
            <person name="Feng L."/>
        </authorList>
    </citation>
    <scope>NUCLEOTIDE SEQUENCE</scope>
    <source>
        <strain evidence="1">ElimosumLFYP34</strain>
    </source>
</reference>
<dbReference type="Gene3D" id="2.30.30.110">
    <property type="match status" value="1"/>
</dbReference>
<accession>A0A6N3FXE6</accession>
<dbReference type="AlphaFoldDB" id="A0A6N3FXE6"/>
<gene>
    <name evidence="1" type="ORF">ELLFYP34_03589</name>
</gene>